<name>A0ABP9BKD4_9ACTN</name>
<proteinExistence type="inferred from homology"/>
<organism evidence="2 3">
    <name type="scientific">Streptomyces ziwulingensis</name>
    <dbReference type="NCBI Taxonomy" id="1045501"/>
    <lineage>
        <taxon>Bacteria</taxon>
        <taxon>Bacillati</taxon>
        <taxon>Actinomycetota</taxon>
        <taxon>Actinomycetes</taxon>
        <taxon>Kitasatosporales</taxon>
        <taxon>Streptomycetaceae</taxon>
        <taxon>Streptomyces</taxon>
    </lineage>
</organism>
<comment type="caution">
    <text evidence="2">The sequence shown here is derived from an EMBL/GenBank/DDBJ whole genome shotgun (WGS) entry which is preliminary data.</text>
</comment>
<evidence type="ECO:0008006" key="4">
    <source>
        <dbReference type="Google" id="ProtNLM"/>
    </source>
</evidence>
<accession>A0ABP9BKD4</accession>
<gene>
    <name evidence="2" type="ORF">GCM10023220_21990</name>
</gene>
<evidence type="ECO:0000256" key="1">
    <source>
        <dbReference type="ARBA" id="ARBA00010457"/>
    </source>
</evidence>
<dbReference type="PROSITE" id="PS00332">
    <property type="entry name" value="SOD_CU_ZN_2"/>
    <property type="match status" value="1"/>
</dbReference>
<reference evidence="3" key="1">
    <citation type="journal article" date="2019" name="Int. J. Syst. Evol. Microbiol.">
        <title>The Global Catalogue of Microorganisms (GCM) 10K type strain sequencing project: providing services to taxonomists for standard genome sequencing and annotation.</title>
        <authorList>
            <consortium name="The Broad Institute Genomics Platform"/>
            <consortium name="The Broad Institute Genome Sequencing Center for Infectious Disease"/>
            <person name="Wu L."/>
            <person name="Ma J."/>
        </authorList>
    </citation>
    <scope>NUCLEOTIDE SEQUENCE [LARGE SCALE GENOMIC DNA]</scope>
    <source>
        <strain evidence="3">JCM 18081</strain>
    </source>
</reference>
<protein>
    <recommendedName>
        <fullName evidence="4">Superoxide dismutase</fullName>
    </recommendedName>
</protein>
<dbReference type="InterPro" id="IPR036423">
    <property type="entry name" value="SOD-like_Cu/Zn_dom_sf"/>
</dbReference>
<dbReference type="EMBL" id="BAABIG010000021">
    <property type="protein sequence ID" value="GAA4795194.1"/>
    <property type="molecule type" value="Genomic_DNA"/>
</dbReference>
<dbReference type="InterPro" id="IPR018152">
    <property type="entry name" value="SOD_Cu/Zn_BS"/>
</dbReference>
<keyword evidence="3" id="KW-1185">Reference proteome</keyword>
<dbReference type="SUPFAM" id="SSF49329">
    <property type="entry name" value="Cu,Zn superoxide dismutase-like"/>
    <property type="match status" value="1"/>
</dbReference>
<evidence type="ECO:0000313" key="2">
    <source>
        <dbReference type="EMBL" id="GAA4795194.1"/>
    </source>
</evidence>
<sequence>MAAALAAAVLAGGAPAGGAHEPVLRTEARFAPPGGETSPAALTYDPGLVPAGAWIEVRQHTARDGANAVSLRVRGMRAGHEYGVHVHREPCGADPAAAGGHYQHEPSADPAAAHPGNEVWLDFTAGPDGTGAAEARHDWGFRPGEASSVVVHDRPGNSGARVGCLTVPFRPTANG</sequence>
<dbReference type="Proteomes" id="UP001501265">
    <property type="component" value="Unassembled WGS sequence"/>
</dbReference>
<comment type="similarity">
    <text evidence="1">Belongs to the Cu-Zn superoxide dismutase family.</text>
</comment>
<dbReference type="Gene3D" id="2.60.40.200">
    <property type="entry name" value="Superoxide dismutase, copper/zinc binding domain"/>
    <property type="match status" value="1"/>
</dbReference>
<evidence type="ECO:0000313" key="3">
    <source>
        <dbReference type="Proteomes" id="UP001501265"/>
    </source>
</evidence>